<name>A0ABT5EST3_9BACT</name>
<dbReference type="SUPFAM" id="SSF81301">
    <property type="entry name" value="Nucleotidyltransferase"/>
    <property type="match status" value="1"/>
</dbReference>
<evidence type="ECO:0000313" key="4">
    <source>
        <dbReference type="Proteomes" id="UP001221411"/>
    </source>
</evidence>
<dbReference type="InterPro" id="IPR006116">
    <property type="entry name" value="NT_2-5OAS_ClassI-CCAase"/>
</dbReference>
<proteinExistence type="predicted"/>
<dbReference type="NCBIfam" id="NF041117">
    <property type="entry name" value="CBASS_cyclase_b"/>
    <property type="match status" value="1"/>
</dbReference>
<dbReference type="Gene3D" id="3.30.460.10">
    <property type="entry name" value="Beta Polymerase, domain 2"/>
    <property type="match status" value="1"/>
</dbReference>
<comment type="caution">
    <text evidence="3">The sequence shown here is derived from an EMBL/GenBank/DDBJ whole genome shotgun (WGS) entry which is preliminary data.</text>
</comment>
<dbReference type="InterPro" id="IPR043519">
    <property type="entry name" value="NT_sf"/>
</dbReference>
<feature type="region of interest" description="Disordered" evidence="2">
    <location>
        <begin position="229"/>
        <end position="249"/>
    </location>
</feature>
<keyword evidence="4" id="KW-1185">Reference proteome</keyword>
<keyword evidence="1" id="KW-0051">Antiviral defense</keyword>
<evidence type="ECO:0000313" key="3">
    <source>
        <dbReference type="EMBL" id="MDC0744816.1"/>
    </source>
</evidence>
<accession>A0ABT5EST3</accession>
<gene>
    <name evidence="3" type="ORF">POL67_26020</name>
</gene>
<sequence>MATLAQAFQTFLQNLELTEAERANASNQQRYLRQKIDLHLGGVERDFLSGSYARRTAIRPLNDIDIFLVLDRRHHGDVDMRTAPESCLQKLSRALVAAYTNKDKPTIQGRSVHIEFTGTGIGYDVVPAFVVSGDMYMIPDRNRRSWINTNPEVHKQSLVNANARAGGKLNPLVKAAKRWNRQQGEPMRSFHLEVLACSAFSTPPASYLEGLRALFEYLAGAVQGRCPEPAGVGPNVDEGMTSEERGRSTTMLRHAAEVVLYALSMDARGFTEEAHFVLRELLGPEYPERGRRPAGR</sequence>
<dbReference type="InterPro" id="IPR053550">
    <property type="entry name" value="CD-NTase"/>
</dbReference>
<evidence type="ECO:0000256" key="1">
    <source>
        <dbReference type="ARBA" id="ARBA00023118"/>
    </source>
</evidence>
<dbReference type="Pfam" id="PF18144">
    <property type="entry name" value="SMODS"/>
    <property type="match status" value="1"/>
</dbReference>
<dbReference type="Proteomes" id="UP001221411">
    <property type="component" value="Unassembled WGS sequence"/>
</dbReference>
<dbReference type="CDD" id="cd05400">
    <property type="entry name" value="NT_2-5OAS_ClassI-CCAase"/>
    <property type="match status" value="1"/>
</dbReference>
<reference evidence="3 4" key="1">
    <citation type="submission" date="2022-11" db="EMBL/GenBank/DDBJ databases">
        <title>Minimal conservation of predation-associated metabolite biosynthetic gene clusters underscores biosynthetic potential of Myxococcota including descriptions for ten novel species: Archangium lansinium sp. nov., Myxococcus landrumus sp. nov., Nannocystis bai.</title>
        <authorList>
            <person name="Ahearne A."/>
            <person name="Stevens C."/>
            <person name="Dowd S."/>
        </authorList>
    </citation>
    <scope>NUCLEOTIDE SEQUENCE [LARGE SCALE GENOMIC DNA]</scope>
    <source>
        <strain evidence="3 4">RJM3</strain>
    </source>
</reference>
<organism evidence="3 4">
    <name type="scientific">Polyangium mundeleinium</name>
    <dbReference type="NCBI Taxonomy" id="2995306"/>
    <lineage>
        <taxon>Bacteria</taxon>
        <taxon>Pseudomonadati</taxon>
        <taxon>Myxococcota</taxon>
        <taxon>Polyangia</taxon>
        <taxon>Polyangiales</taxon>
        <taxon>Polyangiaceae</taxon>
        <taxon>Polyangium</taxon>
    </lineage>
</organism>
<dbReference type="EMBL" id="JAQNDO010000001">
    <property type="protein sequence ID" value="MDC0744816.1"/>
    <property type="molecule type" value="Genomic_DNA"/>
</dbReference>
<protein>
    <submittedName>
        <fullName evidence="3">CBASS oligonucleotide cyclase</fullName>
    </submittedName>
</protein>
<evidence type="ECO:0000256" key="2">
    <source>
        <dbReference type="SAM" id="MobiDB-lite"/>
    </source>
</evidence>
<dbReference type="RefSeq" id="WP_271921739.1">
    <property type="nucleotide sequence ID" value="NZ_JAQNDO010000001.1"/>
</dbReference>